<evidence type="ECO:0000313" key="2">
    <source>
        <dbReference type="Proteomes" id="UP001151287"/>
    </source>
</evidence>
<dbReference type="Gene3D" id="2.130.10.10">
    <property type="entry name" value="YVTN repeat-like/Quinoprotein amine dehydrogenase"/>
    <property type="match status" value="1"/>
</dbReference>
<dbReference type="SUPFAM" id="SSF50978">
    <property type="entry name" value="WD40 repeat-like"/>
    <property type="match status" value="1"/>
</dbReference>
<gene>
    <name evidence="1" type="ORF">LUZ63_002980</name>
</gene>
<dbReference type="Proteomes" id="UP001151287">
    <property type="component" value="Unassembled WGS sequence"/>
</dbReference>
<evidence type="ECO:0000313" key="1">
    <source>
        <dbReference type="EMBL" id="KAJ1703201.1"/>
    </source>
</evidence>
<dbReference type="InterPro" id="IPR015943">
    <property type="entry name" value="WD40/YVTN_repeat-like_dom_sf"/>
</dbReference>
<reference evidence="1" key="1">
    <citation type="journal article" date="2022" name="Cell">
        <title>Repeat-based holocentromeres influence genome architecture and karyotype evolution.</title>
        <authorList>
            <person name="Hofstatter P.G."/>
            <person name="Thangavel G."/>
            <person name="Lux T."/>
            <person name="Neumann P."/>
            <person name="Vondrak T."/>
            <person name="Novak P."/>
            <person name="Zhang M."/>
            <person name="Costa L."/>
            <person name="Castellani M."/>
            <person name="Scott A."/>
            <person name="Toegelov H."/>
            <person name="Fuchs J."/>
            <person name="Mata-Sucre Y."/>
            <person name="Dias Y."/>
            <person name="Vanzela A.L.L."/>
            <person name="Huettel B."/>
            <person name="Almeida C.C.S."/>
            <person name="Simkova H."/>
            <person name="Souza G."/>
            <person name="Pedrosa-Harand A."/>
            <person name="Macas J."/>
            <person name="Mayer K.F.X."/>
            <person name="Houben A."/>
            <person name="Marques A."/>
        </authorList>
    </citation>
    <scope>NUCLEOTIDE SEQUENCE</scope>
    <source>
        <strain evidence="1">RhyBre1mFocal</strain>
    </source>
</reference>
<keyword evidence="2" id="KW-1185">Reference proteome</keyword>
<dbReference type="InterPro" id="IPR036322">
    <property type="entry name" value="WD40_repeat_dom_sf"/>
</dbReference>
<dbReference type="AlphaFoldDB" id="A0A9Q0CZS1"/>
<dbReference type="PANTHER" id="PTHR47467">
    <property type="entry name" value="OS01G0867200 PROTEIN"/>
    <property type="match status" value="1"/>
</dbReference>
<accession>A0A9Q0CZS1</accession>
<sequence>MVEARSLRKAAVPNSLLSDPSPGCLQPTRLALHVKEDGSSSSVYIASGCHVYNMEISMEGSMVAKGKESLLIPIEAQVLEASILDRCPHRSEIQSVVLAESKDDNCLILGTVDSYGHLIVSQLDTSASVGSKILLDIDRLSYSVLPRDIGVGEASWAGISFSPIHWPTVAVARSFCKSVDVYDQDIPIRSFRTLWFPNSLAFVGSSTQMNGSSPLLAVAEGSQLSIWDLRANKNGGCVQRISSSIGDMIYAVCVSSSGSIAIGGSDRNLTIVDPRRWTALSRWTNCSKYEITGLSFSSTDPSYIYIQGVDYEVTCGNWERNEKSFSFRGDSNWLGFSKCPSNDVVAGWSESGNIFIADVI</sequence>
<dbReference type="PANTHER" id="PTHR47467:SF1">
    <property type="entry name" value="WD40 REPEAT-CONTAINING PROTEIN"/>
    <property type="match status" value="1"/>
</dbReference>
<dbReference type="EMBL" id="JAMQYH010000001">
    <property type="protein sequence ID" value="KAJ1703201.1"/>
    <property type="molecule type" value="Genomic_DNA"/>
</dbReference>
<comment type="caution">
    <text evidence="1">The sequence shown here is derived from an EMBL/GenBank/DDBJ whole genome shotgun (WGS) entry which is preliminary data.</text>
</comment>
<protein>
    <submittedName>
        <fullName evidence="1">Uncharacterized protein</fullName>
    </submittedName>
</protein>
<dbReference type="OrthoDB" id="1879717at2759"/>
<name>A0A9Q0CZS1_9POAL</name>
<proteinExistence type="predicted"/>
<organism evidence="1 2">
    <name type="scientific">Rhynchospora breviuscula</name>
    <dbReference type="NCBI Taxonomy" id="2022672"/>
    <lineage>
        <taxon>Eukaryota</taxon>
        <taxon>Viridiplantae</taxon>
        <taxon>Streptophyta</taxon>
        <taxon>Embryophyta</taxon>
        <taxon>Tracheophyta</taxon>
        <taxon>Spermatophyta</taxon>
        <taxon>Magnoliopsida</taxon>
        <taxon>Liliopsida</taxon>
        <taxon>Poales</taxon>
        <taxon>Cyperaceae</taxon>
        <taxon>Cyperoideae</taxon>
        <taxon>Rhynchosporeae</taxon>
        <taxon>Rhynchospora</taxon>
    </lineage>
</organism>